<dbReference type="InterPro" id="IPR004182">
    <property type="entry name" value="GRAM"/>
</dbReference>
<dbReference type="Pfam" id="PF12335">
    <property type="entry name" value="SBF2"/>
    <property type="match status" value="1"/>
</dbReference>
<evidence type="ECO:0000256" key="1">
    <source>
        <dbReference type="ARBA" id="ARBA00007471"/>
    </source>
</evidence>
<dbReference type="InterPro" id="IPR037516">
    <property type="entry name" value="Tripartite_DENN"/>
</dbReference>
<dbReference type="CDD" id="cd13208">
    <property type="entry name" value="PH-GRAM_MTMR5_MTMR13"/>
    <property type="match status" value="1"/>
</dbReference>
<dbReference type="InterPro" id="IPR005112">
    <property type="entry name" value="dDENN_dom"/>
</dbReference>
<dbReference type="GO" id="GO:0005085">
    <property type="term" value="F:guanyl-nucleotide exchange factor activity"/>
    <property type="evidence" value="ECO:0007669"/>
    <property type="project" value="TreeGrafter"/>
</dbReference>
<dbReference type="Pfam" id="PF03456">
    <property type="entry name" value="uDENN"/>
    <property type="match status" value="1"/>
</dbReference>
<sequence length="1998" mass="224548">MNRLVDYFIILGYDDQKQAGTLGSGKVLQRFPENDWPDVPLIDGLELFCQPLGWRLTATQPEPSYFVSVMTYMDANKHYCAFLSFYESISLHSIKQPDEEDSEIDNVLLDQSSGSLQDCSNNQSTMFAPKCIVLQSRHNFVEIFKNCLETIYTVHLECMDIPLEKLVGNLLCIEVPSPGSQLKFSIGANDRQVLTMPMSSTVPVTGTTVVQLFERLNVHNVISLFTAVMTDNKILFQSDSYSLLYESCHALTSLMYPFVYSHVYIPLLPSSLLEMLSSPTPFIMGVHSSLQDEVEDLLDVIVVDLDVGCITIPDCIHLPKLDGPAYNEMVFHLRSVITPQLMKKDVALRSSHSKPSPPHLLDKEIRAIFVRLFAQMLQGYRTCLQIVRINPKPFITFHKASFLGKRNLVENEFVVRLLESMFFNSFVQERGTPYRASDLFDELYATMHDTLKREMANPELVIKDIKELAHQLYLNEQPHPKDPSQIKLPLPTEGIFTRVHQPKFPTFKSDIIQEILDDDRIRREMLTMNKPKPTKAEARIIAFGPTICVPFNSDSALFTNSARRLEVMRTCINCIFEEKIQDARKSFPAVLRALKNKSERLALAKELAAHVSGNKCVLTHEQFDLIVRLMNCALQQDCDYLDGSASGLRLRGLGDVNGLAAAILPLSMKFCRRLGLGGNNGVLQFAFTCLQDHLIWDNMSFWESTFYHNVEQEVTSLYGSINDSHLTPLDIAAEQIRLKPKLSEEQILQYASSEESTVYSQAVDYTHQIVSLKIPLDIGFHEKNTRNTKLNNSAVEGGHHSDTNSNFTGTGGGAGRESCRDDKDHEKDTRDFDNESGFEEGSNGKGQAAVSEISVNVIKFLGRFVDKVCTDGGVTEEHIKSLHSMIPDIVAIHCNTLDAIYKESKNIPPVTKPKIITPSLLPGEDLVMKSLRAYLIPDGRDEVLGSTVNGSSVTQIPQPIGGPVLLPAEGAIFLSNYRVIFRGRPCDQYAAENVIVRSFPIATLVKEKKVNISSKYLIETIDQCIQEGLQLRSNIFELMKIAFDEEVSSEDIEMLRKMINKARTPPNVFHMFAFTSQIAMSHQLSLLNLQKQKEKSNTFKGMAKKTLMRTAQMAGLKTKSRKSKYLMPASGIYGSKTLTPGFNRQTTIIDAVDDKSVSDDLSINSDSSHVHTTSTLPPLSTSSVSSSVDVHLSPVNPKDSRTLKKLTELSYVKDYQRLGLGSAKDILQPNGFSNYSGITSPTSSKSLKNSANNSISHDGFRITSVNSSYTVSGSYPAFLAVPASVTDDSLQRLSRCYKYCRFPVIVWRHPASKGLLLRASSFHGKGVIGILKGHGATNSMAASHNSSNSSVPSYPETSSNIEQEKYFQAIINLTPSHNDSENSQGIETDYGIPSLVLSGRHDSIASAASGRQTPPFTKDHKKSNVMASFNRAMNNIRASGSKPSFGTLGHSVGKQWSKLHSSNTKNNHESTSKNYTSDDISIMSASVSSTNAVTSIPPISPIHSPNTSSASNGRKTGAELHNSSLSNNRKCIYIFGEKGLVKSSRSDHLSNMIEFVPIEYHEVRQVKQSFQKLLKACCPSSCLTDPEQSFIRQVENSEWLNQLQTIMRISSAIIDLIDLQGSTVILCLEDDLDLVPQIVSVAELCLDPYYRTFEGFRVLIEKEWLAFGHRFSHRSNHTAQTITSGFAPIFLQFLDIVHQIMRQFPLSFQFNEYYLRFIAYHYVSCRFRTFLLDSEAERAKYGWPLEDATRKYSDYADDGYEYDINDDVLSGSTNGTLTSHTVNGLDIKSASFWDYAERIWSKSPTFYNFYYIPTSYLCPESSLCVLRPYCSISNLKIWDYYLTEQLNHGPSYDFEVVQSEKQRREEIEATEQNKDKSKRTIINASYDCVTHFQPNCFEEMLEKVKNMEMELGKSNGPQQKWHNIWDRMEIPVMNQSNSSKINSNDLIGRQGSIKSQILGRYARTVHHKKNTIDLKKLFSKRLKQKSNHPKLNNDIYLQ</sequence>
<dbReference type="EMBL" id="CAEY01000613">
    <property type="status" value="NOT_ANNOTATED_CDS"/>
    <property type="molecule type" value="Genomic_DNA"/>
</dbReference>
<dbReference type="SUPFAM" id="SSF52799">
    <property type="entry name" value="(Phosphotyrosine protein) phosphatases II"/>
    <property type="match status" value="1"/>
</dbReference>
<dbReference type="OMA" id="NCINCIF"/>
<feature type="region of interest" description="Disordered" evidence="2">
    <location>
        <begin position="1160"/>
        <end position="1196"/>
    </location>
</feature>
<dbReference type="CDD" id="cd14534">
    <property type="entry name" value="PTP-MTMR5-like"/>
    <property type="match status" value="1"/>
</dbReference>
<feature type="region of interest" description="Disordered" evidence="2">
    <location>
        <begin position="1339"/>
        <end position="1358"/>
    </location>
</feature>
<dbReference type="KEGG" id="tut:107367678"/>
<organism evidence="5 6">
    <name type="scientific">Tetranychus urticae</name>
    <name type="common">Two-spotted spider mite</name>
    <dbReference type="NCBI Taxonomy" id="32264"/>
    <lineage>
        <taxon>Eukaryota</taxon>
        <taxon>Metazoa</taxon>
        <taxon>Ecdysozoa</taxon>
        <taxon>Arthropoda</taxon>
        <taxon>Chelicerata</taxon>
        <taxon>Arachnida</taxon>
        <taxon>Acari</taxon>
        <taxon>Acariformes</taxon>
        <taxon>Trombidiformes</taxon>
        <taxon>Prostigmata</taxon>
        <taxon>Eleutherengona</taxon>
        <taxon>Raphignathae</taxon>
        <taxon>Tetranychoidea</taxon>
        <taxon>Tetranychidae</taxon>
        <taxon>Tetranychus</taxon>
    </lineage>
</organism>
<feature type="compositionally biased region" description="Low complexity" evidence="2">
    <location>
        <begin position="1495"/>
        <end position="1509"/>
    </location>
</feature>
<dbReference type="Pfam" id="PF03455">
    <property type="entry name" value="dDENN"/>
    <property type="match status" value="1"/>
</dbReference>
<evidence type="ECO:0000313" key="5">
    <source>
        <dbReference type="EnsemblMetazoa" id="tetur23g00530.1"/>
    </source>
</evidence>
<dbReference type="Gene3D" id="3.30.450.200">
    <property type="match status" value="1"/>
</dbReference>
<feature type="domain" description="Myotubularin phosphatase" evidence="4">
    <location>
        <begin position="1240"/>
        <end position="1842"/>
    </location>
</feature>
<dbReference type="EnsemblMetazoa" id="tetur23g00530.1">
    <property type="protein sequence ID" value="tetur23g00530.1"/>
    <property type="gene ID" value="tetur23g00530"/>
</dbReference>
<dbReference type="InterPro" id="IPR030564">
    <property type="entry name" value="Myotubularin"/>
</dbReference>
<dbReference type="PROSITE" id="PS50211">
    <property type="entry name" value="DENN"/>
    <property type="match status" value="1"/>
</dbReference>
<dbReference type="SMART" id="SM00800">
    <property type="entry name" value="uDENN"/>
    <property type="match status" value="1"/>
</dbReference>
<dbReference type="PANTHER" id="PTHR10807">
    <property type="entry name" value="MYOTUBULARIN-RELATED"/>
    <property type="match status" value="1"/>
</dbReference>
<comment type="similarity">
    <text evidence="1">Belongs to the protein-tyrosine phosphatase family. Non-receptor class myotubularin subfamily.</text>
</comment>
<dbReference type="Proteomes" id="UP000015104">
    <property type="component" value="Unassembled WGS sequence"/>
</dbReference>
<accession>T1KVG3</accession>
<feature type="region of interest" description="Disordered" evidence="2">
    <location>
        <begin position="1495"/>
        <end position="1521"/>
    </location>
</feature>
<dbReference type="InterPro" id="IPR043153">
    <property type="entry name" value="DENN_C"/>
</dbReference>
<dbReference type="GO" id="GO:0016020">
    <property type="term" value="C:membrane"/>
    <property type="evidence" value="ECO:0007669"/>
    <property type="project" value="TreeGrafter"/>
</dbReference>
<dbReference type="InterPro" id="IPR001194">
    <property type="entry name" value="cDENN_dom"/>
</dbReference>
<proteinExistence type="inferred from homology"/>
<dbReference type="STRING" id="32264.T1KVG3"/>
<dbReference type="PANTHER" id="PTHR10807:SF109">
    <property type="entry name" value="SET DOMAIN BINDING FACTOR, ISOFORM A"/>
    <property type="match status" value="1"/>
</dbReference>
<dbReference type="InterPro" id="IPR022096">
    <property type="entry name" value="SBF1/SBF2"/>
</dbReference>
<dbReference type="GO" id="GO:0005737">
    <property type="term" value="C:cytoplasm"/>
    <property type="evidence" value="ECO:0007669"/>
    <property type="project" value="TreeGrafter"/>
</dbReference>
<evidence type="ECO:0000256" key="2">
    <source>
        <dbReference type="SAM" id="MobiDB-lite"/>
    </source>
</evidence>
<dbReference type="InterPro" id="IPR010569">
    <property type="entry name" value="Myotubularin-like_Pase_dom"/>
</dbReference>
<dbReference type="Pfam" id="PF02893">
    <property type="entry name" value="GRAM"/>
    <property type="match status" value="1"/>
</dbReference>
<dbReference type="Pfam" id="PF06602">
    <property type="entry name" value="Myotub-related"/>
    <property type="match status" value="1"/>
</dbReference>
<evidence type="ECO:0000259" key="3">
    <source>
        <dbReference type="PROSITE" id="PS50211"/>
    </source>
</evidence>
<dbReference type="SUPFAM" id="SSF50729">
    <property type="entry name" value="PH domain-like"/>
    <property type="match status" value="1"/>
</dbReference>
<keyword evidence="6" id="KW-1185">Reference proteome</keyword>
<gene>
    <name evidence="5" type="primary">107367678</name>
</gene>
<protein>
    <recommendedName>
        <fullName evidence="7">Myotubularin-related protein 13</fullName>
    </recommendedName>
</protein>
<feature type="region of interest" description="Disordered" evidence="2">
    <location>
        <begin position="790"/>
        <end position="846"/>
    </location>
</feature>
<dbReference type="HOGENOM" id="CLU_002298_1_1_1"/>
<reference evidence="5" key="2">
    <citation type="submission" date="2015-06" db="UniProtKB">
        <authorList>
            <consortium name="EnsemblMetazoa"/>
        </authorList>
    </citation>
    <scope>IDENTIFICATION</scope>
</reference>
<feature type="domain" description="UDENN" evidence="3">
    <location>
        <begin position="7"/>
        <end position="437"/>
    </location>
</feature>
<feature type="compositionally biased region" description="Low complexity" evidence="2">
    <location>
        <begin position="1170"/>
        <end position="1195"/>
    </location>
</feature>
<evidence type="ECO:0008006" key="7">
    <source>
        <dbReference type="Google" id="ProtNLM"/>
    </source>
</evidence>
<name>T1KVG3_TETUR</name>
<feature type="compositionally biased region" description="Basic and acidic residues" evidence="2">
    <location>
        <begin position="817"/>
        <end position="833"/>
    </location>
</feature>
<dbReference type="SMART" id="SM00799">
    <property type="entry name" value="DENN"/>
    <property type="match status" value="1"/>
</dbReference>
<dbReference type="Gene3D" id="3.40.50.11500">
    <property type="match status" value="1"/>
</dbReference>
<dbReference type="eggNOG" id="KOG1090">
    <property type="taxonomic scope" value="Eukaryota"/>
</dbReference>
<dbReference type="Pfam" id="PF02141">
    <property type="entry name" value="DENN"/>
    <property type="match status" value="1"/>
</dbReference>
<reference evidence="6" key="1">
    <citation type="submission" date="2011-08" db="EMBL/GenBank/DDBJ databases">
        <authorList>
            <person name="Rombauts S."/>
        </authorList>
    </citation>
    <scope>NUCLEOTIDE SEQUENCE</scope>
    <source>
        <strain evidence="6">London</strain>
    </source>
</reference>
<dbReference type="InterPro" id="IPR005113">
    <property type="entry name" value="uDENN_dom"/>
</dbReference>
<dbReference type="SMART" id="SM00801">
    <property type="entry name" value="dDENN"/>
    <property type="match status" value="1"/>
</dbReference>
<dbReference type="SMART" id="SM00568">
    <property type="entry name" value="GRAM"/>
    <property type="match status" value="1"/>
</dbReference>
<evidence type="ECO:0000313" key="6">
    <source>
        <dbReference type="Proteomes" id="UP000015104"/>
    </source>
</evidence>
<dbReference type="OrthoDB" id="74314at2759"/>
<dbReference type="PROSITE" id="PS51339">
    <property type="entry name" value="PPASE_MYOTUBULARIN"/>
    <property type="match status" value="1"/>
</dbReference>
<dbReference type="InterPro" id="IPR029021">
    <property type="entry name" value="Prot-tyrosine_phosphatase-like"/>
</dbReference>
<evidence type="ECO:0000259" key="4">
    <source>
        <dbReference type="PROSITE" id="PS51339"/>
    </source>
</evidence>